<dbReference type="GO" id="GO:0004808">
    <property type="term" value="F:tRNA (5-methylaminomethyl-2-thiouridylate)(34)-methyltransferase activity"/>
    <property type="evidence" value="ECO:0007669"/>
    <property type="project" value="UniProtKB-EC"/>
</dbReference>
<dbReference type="NCBIfam" id="NF002481">
    <property type="entry name" value="PRK01747.1-2"/>
    <property type="match status" value="1"/>
</dbReference>
<evidence type="ECO:0000256" key="7">
    <source>
        <dbReference type="ARBA" id="ARBA00022827"/>
    </source>
</evidence>
<dbReference type="EC" id="1.5.-.-" evidence="10"/>
<dbReference type="GO" id="GO:0005737">
    <property type="term" value="C:cytoplasm"/>
    <property type="evidence" value="ECO:0007669"/>
    <property type="project" value="UniProtKB-SubCell"/>
</dbReference>
<feature type="region of interest" description="tRNA (mnm(5)s(2)U34)-methyltransferase" evidence="10">
    <location>
        <begin position="1"/>
        <end position="233"/>
    </location>
</feature>
<dbReference type="InterPro" id="IPR029063">
    <property type="entry name" value="SAM-dependent_MTases_sf"/>
</dbReference>
<gene>
    <name evidence="10" type="primary">mnmC</name>
    <name evidence="13" type="ORF">OYT1_ch1870</name>
</gene>
<dbReference type="NCBIfam" id="NF033855">
    <property type="entry name" value="tRNA_MNMC2"/>
    <property type="match status" value="1"/>
</dbReference>
<dbReference type="InterPro" id="IPR006076">
    <property type="entry name" value="FAD-dep_OxRdtase"/>
</dbReference>
<keyword evidence="2 10" id="KW-0489">Methyltransferase</keyword>
<keyword evidence="6 10" id="KW-0819">tRNA processing</keyword>
<dbReference type="InterPro" id="IPR023032">
    <property type="entry name" value="tRNA_MAMT_biosynth_bifunc_MnmC"/>
</dbReference>
<name>A0A2Z6GD62_9PROT</name>
<dbReference type="PANTHER" id="PTHR13847:SF283">
    <property type="entry name" value="TRNA 5-METHYLAMINOMETHYL-2-THIOURIDINE BIOSYNTHESIS BIFUNCTIONAL PROTEIN MNMC"/>
    <property type="match status" value="1"/>
</dbReference>
<proteinExistence type="inferred from homology"/>
<keyword evidence="5 10" id="KW-0949">S-adenosyl-L-methionine</keyword>
<keyword evidence="14" id="KW-1185">Reference proteome</keyword>
<dbReference type="Pfam" id="PF05430">
    <property type="entry name" value="Methyltransf_30"/>
    <property type="match status" value="1"/>
</dbReference>
<feature type="region of interest" description="FAD-dependent cmnm(5)s(2)U34 oxidoreductase" evidence="10">
    <location>
        <begin position="250"/>
        <end position="618"/>
    </location>
</feature>
<dbReference type="NCBIfam" id="TIGR03197">
    <property type="entry name" value="MnmC_Cterm"/>
    <property type="match status" value="1"/>
</dbReference>
<dbReference type="GO" id="GO:0032259">
    <property type="term" value="P:methylation"/>
    <property type="evidence" value="ECO:0007669"/>
    <property type="project" value="UniProtKB-KW"/>
</dbReference>
<comment type="cofactor">
    <cofactor evidence="10">
        <name>FAD</name>
        <dbReference type="ChEBI" id="CHEBI:57692"/>
    </cofactor>
</comment>
<dbReference type="Gene3D" id="3.40.50.150">
    <property type="entry name" value="Vaccinia Virus protein VP39"/>
    <property type="match status" value="1"/>
</dbReference>
<dbReference type="Pfam" id="PF01266">
    <property type="entry name" value="DAO"/>
    <property type="match status" value="1"/>
</dbReference>
<evidence type="ECO:0000256" key="2">
    <source>
        <dbReference type="ARBA" id="ARBA00022603"/>
    </source>
</evidence>
<comment type="catalytic activity">
    <reaction evidence="10">
        <text>5-aminomethyl-2-thiouridine(34) in tRNA + S-adenosyl-L-methionine = 5-methylaminomethyl-2-thiouridine(34) in tRNA + S-adenosyl-L-homocysteine + H(+)</text>
        <dbReference type="Rhea" id="RHEA:19569"/>
        <dbReference type="Rhea" id="RHEA-COMP:10195"/>
        <dbReference type="Rhea" id="RHEA-COMP:10197"/>
        <dbReference type="ChEBI" id="CHEBI:15378"/>
        <dbReference type="ChEBI" id="CHEBI:57856"/>
        <dbReference type="ChEBI" id="CHEBI:59789"/>
        <dbReference type="ChEBI" id="CHEBI:74454"/>
        <dbReference type="ChEBI" id="CHEBI:74455"/>
        <dbReference type="EC" id="2.1.1.61"/>
    </reaction>
</comment>
<dbReference type="Gene3D" id="3.50.50.60">
    <property type="entry name" value="FAD/NAD(P)-binding domain"/>
    <property type="match status" value="1"/>
</dbReference>
<sequence length="618" mass="66311">MLDWKDGQPYSNRYGDVYFSTDSGLEESRHVFLQGNRLAERFAGLRSGEVFTVGETGFGTGLNFLCVWQLFEQTATAGATLDFFSIERFPLGDEEIRAALRLWPELASQAQVLCANWKRRVPGWNRWSFAGGRIRLTLAICDVADALPELMGESVGLGRVDAWFLDGFSPSKNPEMWSPEVFSGIANASRFGATLATYSSAGWVRRGLSEAGFTMQKSPGFGRKREMLCGKLTAVELPDGLTIPQSAIVIGGGLAGCAAAYALAQRGVAVTLVERAEQLAQGASGNPLGILHARFSAGVNPLHRFVLASYGHALSQMDAILPVDNTLRAECGLLQLAFSDAEIKRIGRLVMLDWPIPLFEAVDAEAATKLTGMRMERGGLWFPSAGWVVPPALCERWAGMSGITQQLGHAVETLTPLVSGWQVAGQNAQGQKWQINADIVVVCCGHQAKQLAQFEHFPLTPVRGQISALPGTQESIVLNSVVCADGYSSPAECGVHIAGATHSFDDEGTDVRSTDHAVNLARLEQHIPSLRSALGDLDLDQLDGRASIRCSAPGAVPLVGKVEQGLYCSLAHGTRGLLTAGISGELIAALACDTLPPLPMTIVVELSPEARLQRKKTT</sequence>
<evidence type="ECO:0000313" key="14">
    <source>
        <dbReference type="Proteomes" id="UP000033070"/>
    </source>
</evidence>
<reference evidence="13 14" key="1">
    <citation type="submission" date="2018-06" db="EMBL/GenBank/DDBJ databases">
        <title>OYT1 Genome Sequencing.</title>
        <authorList>
            <person name="Kato S."/>
            <person name="Itoh T."/>
            <person name="Ohkuma M."/>
        </authorList>
    </citation>
    <scope>NUCLEOTIDE SEQUENCE [LARGE SCALE GENOMIC DNA]</scope>
    <source>
        <strain evidence="13 14">OYT1</strain>
    </source>
</reference>
<evidence type="ECO:0000256" key="4">
    <source>
        <dbReference type="ARBA" id="ARBA00022679"/>
    </source>
</evidence>
<dbReference type="GO" id="GO:0002098">
    <property type="term" value="P:tRNA wobble uridine modification"/>
    <property type="evidence" value="ECO:0007669"/>
    <property type="project" value="TreeGrafter"/>
</dbReference>
<dbReference type="EMBL" id="AP018738">
    <property type="protein sequence ID" value="BBE51397.1"/>
    <property type="molecule type" value="Genomic_DNA"/>
</dbReference>
<evidence type="ECO:0000256" key="10">
    <source>
        <dbReference type="HAMAP-Rule" id="MF_01102"/>
    </source>
</evidence>
<keyword evidence="7 10" id="KW-0274">FAD</keyword>
<dbReference type="OrthoDB" id="9786494at2"/>
<dbReference type="InterPro" id="IPR047785">
    <property type="entry name" value="tRNA_MNMC2"/>
</dbReference>
<evidence type="ECO:0000313" key="13">
    <source>
        <dbReference type="EMBL" id="BBE51397.1"/>
    </source>
</evidence>
<comment type="similarity">
    <text evidence="10">In the N-terminal section; belongs to the methyltransferase superfamily. tRNA (mnm(5)s(2)U34)-methyltransferase family.</text>
</comment>
<feature type="domain" description="FAD dependent oxidoreductase" evidence="11">
    <location>
        <begin position="247"/>
        <end position="590"/>
    </location>
</feature>
<evidence type="ECO:0000256" key="3">
    <source>
        <dbReference type="ARBA" id="ARBA00022630"/>
    </source>
</evidence>
<dbReference type="KEGG" id="fam:OYT1_ch1870"/>
<keyword evidence="1 10" id="KW-0963">Cytoplasm</keyword>
<dbReference type="RefSeq" id="WP_062626070.1">
    <property type="nucleotide sequence ID" value="NZ_AP018738.1"/>
</dbReference>
<keyword evidence="9 10" id="KW-0511">Multifunctional enzyme</keyword>
<comment type="function">
    <text evidence="10">Catalyzes the last two steps in the biosynthesis of 5-methylaminomethyl-2-thiouridine (mnm(5)s(2)U) at the wobble position (U34) in tRNA. Catalyzes the FAD-dependent demodification of cmnm(5)s(2)U34 to nm(5)s(2)U34, followed by the transfer of a methyl group from S-adenosyl-L-methionine to nm(5)s(2)U34, to form mnm(5)s(2)U34.</text>
</comment>
<dbReference type="PANTHER" id="PTHR13847">
    <property type="entry name" value="SARCOSINE DEHYDROGENASE-RELATED"/>
    <property type="match status" value="1"/>
</dbReference>
<accession>A0A2Z6GD62</accession>
<evidence type="ECO:0000256" key="1">
    <source>
        <dbReference type="ARBA" id="ARBA00022490"/>
    </source>
</evidence>
<evidence type="ECO:0000259" key="12">
    <source>
        <dbReference type="Pfam" id="PF05430"/>
    </source>
</evidence>
<dbReference type="EC" id="2.1.1.61" evidence="10"/>
<keyword evidence="4 10" id="KW-0808">Transferase</keyword>
<comment type="similarity">
    <text evidence="10">In the C-terminal section; belongs to the DAO family.</text>
</comment>
<dbReference type="InterPro" id="IPR036188">
    <property type="entry name" value="FAD/NAD-bd_sf"/>
</dbReference>
<evidence type="ECO:0000256" key="5">
    <source>
        <dbReference type="ARBA" id="ARBA00022691"/>
    </source>
</evidence>
<keyword evidence="8 10" id="KW-0560">Oxidoreductase</keyword>
<dbReference type="STRING" id="1188319.OYT1_00863"/>
<evidence type="ECO:0000256" key="6">
    <source>
        <dbReference type="ARBA" id="ARBA00022694"/>
    </source>
</evidence>
<dbReference type="GO" id="GO:0016645">
    <property type="term" value="F:oxidoreductase activity, acting on the CH-NH group of donors"/>
    <property type="evidence" value="ECO:0007669"/>
    <property type="project" value="InterPro"/>
</dbReference>
<organism evidence="13 14">
    <name type="scientific">Ferriphaselus amnicola</name>
    <dbReference type="NCBI Taxonomy" id="1188319"/>
    <lineage>
        <taxon>Bacteria</taxon>
        <taxon>Pseudomonadati</taxon>
        <taxon>Pseudomonadota</taxon>
        <taxon>Betaproteobacteria</taxon>
        <taxon>Nitrosomonadales</taxon>
        <taxon>Gallionellaceae</taxon>
        <taxon>Ferriphaselus</taxon>
    </lineage>
</organism>
<protein>
    <recommendedName>
        <fullName evidence="10">tRNA 5-methylaminomethyl-2-thiouridine biosynthesis bifunctional protein MnmC</fullName>
        <shortName evidence="10">tRNA mnm(5)s(2)U biosynthesis bifunctional protein</shortName>
    </recommendedName>
    <domain>
        <recommendedName>
            <fullName evidence="10">tRNA (mnm(5)s(2)U34)-methyltransferase</fullName>
            <ecNumber evidence="10">2.1.1.61</ecNumber>
        </recommendedName>
    </domain>
    <domain>
        <recommendedName>
            <fullName evidence="10">FAD-dependent cmnm(5)s(2)U34 oxidoreductase</fullName>
            <ecNumber evidence="10">1.5.-.-</ecNumber>
        </recommendedName>
    </domain>
</protein>
<evidence type="ECO:0000256" key="8">
    <source>
        <dbReference type="ARBA" id="ARBA00023002"/>
    </source>
</evidence>
<dbReference type="Proteomes" id="UP000033070">
    <property type="component" value="Chromosome"/>
</dbReference>
<evidence type="ECO:0000256" key="9">
    <source>
        <dbReference type="ARBA" id="ARBA00023268"/>
    </source>
</evidence>
<dbReference type="InterPro" id="IPR008471">
    <property type="entry name" value="MnmC-like_methylTransf"/>
</dbReference>
<keyword evidence="3 10" id="KW-0285">Flavoprotein</keyword>
<dbReference type="GO" id="GO:0050660">
    <property type="term" value="F:flavin adenine dinucleotide binding"/>
    <property type="evidence" value="ECO:0007669"/>
    <property type="project" value="UniProtKB-UniRule"/>
</dbReference>
<feature type="domain" description="MnmC-like methyltransferase" evidence="12">
    <location>
        <begin position="104"/>
        <end position="231"/>
    </location>
</feature>
<dbReference type="AlphaFoldDB" id="A0A2Z6GD62"/>
<dbReference type="InterPro" id="IPR017610">
    <property type="entry name" value="tRNA_S-uridine_synth_MnmC_C"/>
</dbReference>
<dbReference type="Gene3D" id="3.30.9.10">
    <property type="entry name" value="D-Amino Acid Oxidase, subunit A, domain 2"/>
    <property type="match status" value="1"/>
</dbReference>
<comment type="subcellular location">
    <subcellularLocation>
        <location evidence="10">Cytoplasm</location>
    </subcellularLocation>
</comment>
<evidence type="ECO:0000259" key="11">
    <source>
        <dbReference type="Pfam" id="PF01266"/>
    </source>
</evidence>
<dbReference type="SUPFAM" id="SSF51905">
    <property type="entry name" value="FAD/NAD(P)-binding domain"/>
    <property type="match status" value="1"/>
</dbReference>
<dbReference type="HAMAP" id="MF_01102">
    <property type="entry name" value="MnmC"/>
    <property type="match status" value="1"/>
</dbReference>